<dbReference type="Gene3D" id="3.40.30.10">
    <property type="entry name" value="Glutaredoxin"/>
    <property type="match status" value="1"/>
</dbReference>
<protein>
    <recommendedName>
        <fullName evidence="4">Cytochrome oxidase Cu insertion factor, SCO1/SenC/PrrC family</fullName>
    </recommendedName>
</protein>
<comment type="caution">
    <text evidence="2">The sequence shown here is derived from an EMBL/GenBank/DDBJ whole genome shotgun (WGS) entry which is preliminary data.</text>
</comment>
<dbReference type="EMBL" id="JAVDRF010000010">
    <property type="protein sequence ID" value="MDR6538421.1"/>
    <property type="molecule type" value="Genomic_DNA"/>
</dbReference>
<keyword evidence="1" id="KW-1133">Transmembrane helix</keyword>
<keyword evidence="3" id="KW-1185">Reference proteome</keyword>
<feature type="transmembrane region" description="Helical" evidence="1">
    <location>
        <begin position="36"/>
        <end position="56"/>
    </location>
</feature>
<dbReference type="Proteomes" id="UP001184230">
    <property type="component" value="Unassembled WGS sequence"/>
</dbReference>
<keyword evidence="1" id="KW-0812">Transmembrane</keyword>
<name>A0ABU1NKC0_9BURK</name>
<evidence type="ECO:0008006" key="4">
    <source>
        <dbReference type="Google" id="ProtNLM"/>
    </source>
</evidence>
<evidence type="ECO:0000313" key="2">
    <source>
        <dbReference type="EMBL" id="MDR6538421.1"/>
    </source>
</evidence>
<keyword evidence="1" id="KW-0472">Membrane</keyword>
<reference evidence="2 3" key="1">
    <citation type="submission" date="2023-07" db="EMBL/GenBank/DDBJ databases">
        <title>Sorghum-associated microbial communities from plants grown in Nebraska, USA.</title>
        <authorList>
            <person name="Schachtman D."/>
        </authorList>
    </citation>
    <scope>NUCLEOTIDE SEQUENCE [LARGE SCALE GENOMIC DNA]</scope>
    <source>
        <strain evidence="2 3">DS1781</strain>
    </source>
</reference>
<accession>A0ABU1NKC0</accession>
<gene>
    <name evidence="2" type="ORF">J2739_004210</name>
</gene>
<dbReference type="SUPFAM" id="SSF52833">
    <property type="entry name" value="Thioredoxin-like"/>
    <property type="match status" value="1"/>
</dbReference>
<proteinExistence type="predicted"/>
<evidence type="ECO:0000313" key="3">
    <source>
        <dbReference type="Proteomes" id="UP001184230"/>
    </source>
</evidence>
<organism evidence="2 3">
    <name type="scientific">Variovorax soli</name>
    <dbReference type="NCBI Taxonomy" id="376815"/>
    <lineage>
        <taxon>Bacteria</taxon>
        <taxon>Pseudomonadati</taxon>
        <taxon>Pseudomonadota</taxon>
        <taxon>Betaproteobacteria</taxon>
        <taxon>Burkholderiales</taxon>
        <taxon>Comamonadaceae</taxon>
        <taxon>Variovorax</taxon>
    </lineage>
</organism>
<dbReference type="InterPro" id="IPR036249">
    <property type="entry name" value="Thioredoxin-like_sf"/>
</dbReference>
<evidence type="ECO:0000256" key="1">
    <source>
        <dbReference type="SAM" id="Phobius"/>
    </source>
</evidence>
<sequence>MVDEPLGLTVHSMPSPRQALDGVEGRRTLRGRWKMILVMLCCAAPVIASYFTYYVIRPEGRRVYGELIEPQRTMPELLATTRAGAPVRLSTLKGQWLLVAVADAGCDALCEQQLYLQRQLRESLGREKDRLDRVWLVSDTAPVPARLDKGLEGATVLRVPAAQLAQWLAPEAGHALAEHFYVVDPMGNWMMRFPSRMDTAGATRAKRDLERLLRASASWDEPGR</sequence>